<gene>
    <name evidence="2" type="ORF">LCGC14_2914210</name>
</gene>
<comment type="caution">
    <text evidence="2">The sequence shown here is derived from an EMBL/GenBank/DDBJ whole genome shotgun (WGS) entry which is preliminary data.</text>
</comment>
<name>A0A0F8XQT9_9ZZZZ</name>
<accession>A0A0F8XQT9</accession>
<feature type="transmembrane region" description="Helical" evidence="1">
    <location>
        <begin position="20"/>
        <end position="37"/>
    </location>
</feature>
<sequence length="76" mass="8756">YTYVKEDLSLGEKLHIGQKAMLLIPDLLLLLMVGIVFEKMIADYYGNILYQGKELVLGSVKPRTYKAMDKIMEEMK</sequence>
<evidence type="ECO:0000256" key="1">
    <source>
        <dbReference type="SAM" id="Phobius"/>
    </source>
</evidence>
<feature type="non-terminal residue" evidence="2">
    <location>
        <position position="1"/>
    </location>
</feature>
<dbReference type="AlphaFoldDB" id="A0A0F8XQT9"/>
<dbReference type="EMBL" id="LAZR01057749">
    <property type="protein sequence ID" value="KKK71407.1"/>
    <property type="molecule type" value="Genomic_DNA"/>
</dbReference>
<keyword evidence="1" id="KW-0812">Transmembrane</keyword>
<keyword evidence="1" id="KW-0472">Membrane</keyword>
<keyword evidence="1" id="KW-1133">Transmembrane helix</keyword>
<organism evidence="2">
    <name type="scientific">marine sediment metagenome</name>
    <dbReference type="NCBI Taxonomy" id="412755"/>
    <lineage>
        <taxon>unclassified sequences</taxon>
        <taxon>metagenomes</taxon>
        <taxon>ecological metagenomes</taxon>
    </lineage>
</organism>
<evidence type="ECO:0000313" key="2">
    <source>
        <dbReference type="EMBL" id="KKK71407.1"/>
    </source>
</evidence>
<reference evidence="2" key="1">
    <citation type="journal article" date="2015" name="Nature">
        <title>Complex archaea that bridge the gap between prokaryotes and eukaryotes.</title>
        <authorList>
            <person name="Spang A."/>
            <person name="Saw J.H."/>
            <person name="Jorgensen S.L."/>
            <person name="Zaremba-Niedzwiedzka K."/>
            <person name="Martijn J."/>
            <person name="Lind A.E."/>
            <person name="van Eijk R."/>
            <person name="Schleper C."/>
            <person name="Guy L."/>
            <person name="Ettema T.J."/>
        </authorList>
    </citation>
    <scope>NUCLEOTIDE SEQUENCE</scope>
</reference>
<proteinExistence type="predicted"/>
<protein>
    <submittedName>
        <fullName evidence="2">Uncharacterized protein</fullName>
    </submittedName>
</protein>